<evidence type="ECO:0000313" key="3">
    <source>
        <dbReference type="EMBL" id="KND61111.1"/>
    </source>
</evidence>
<keyword evidence="3" id="KW-0472">Membrane</keyword>
<reference evidence="4" key="1">
    <citation type="submission" date="2015-06" db="EMBL/GenBank/DDBJ databases">
        <title>Comparative genomics of Burkholderia leaf nodule symbionts.</title>
        <authorList>
            <person name="Carlier A."/>
            <person name="Eberl L."/>
            <person name="Pinto-Carbo M."/>
        </authorList>
    </citation>
    <scope>NUCLEOTIDE SEQUENCE [LARGE SCALE GENOMIC DNA]</scope>
    <source>
        <strain evidence="4">UZHbot4</strain>
    </source>
</reference>
<evidence type="ECO:0000256" key="1">
    <source>
        <dbReference type="SAM" id="MobiDB-lite"/>
    </source>
</evidence>
<feature type="compositionally biased region" description="Low complexity" evidence="1">
    <location>
        <begin position="33"/>
        <end position="45"/>
    </location>
</feature>
<dbReference type="EMBL" id="LFJJ01000032">
    <property type="protein sequence ID" value="KND61111.1"/>
    <property type="molecule type" value="Genomic_DNA"/>
</dbReference>
<dbReference type="Proteomes" id="UP000036959">
    <property type="component" value="Unassembled WGS sequence"/>
</dbReference>
<keyword evidence="4" id="KW-1185">Reference proteome</keyword>
<name>A0A0L0MFN6_9BURK</name>
<evidence type="ECO:0000256" key="2">
    <source>
        <dbReference type="SAM" id="SignalP"/>
    </source>
</evidence>
<feature type="chain" id="PRO_5005544426" evidence="2">
    <location>
        <begin position="25"/>
        <end position="138"/>
    </location>
</feature>
<feature type="signal peptide" evidence="2">
    <location>
        <begin position="1"/>
        <end position="24"/>
    </location>
</feature>
<comment type="caution">
    <text evidence="3">The sequence shown here is derived from an EMBL/GenBank/DDBJ whole genome shotgun (WGS) entry which is preliminary data.</text>
</comment>
<dbReference type="Gene3D" id="3.10.450.160">
    <property type="entry name" value="inner membrane protein cigr"/>
    <property type="match status" value="1"/>
</dbReference>
<dbReference type="RefSeq" id="WP_050452968.1">
    <property type="nucleotide sequence ID" value="NZ_LFJJ01000032.1"/>
</dbReference>
<sequence>MKTNRIVAALLCASLGLAATASFAQPAPGGPDQHGQYNQYNNNPGYHGGPGPQDHGPAPQMNDHRPPQHADVPPPHHGDWRKGDRLEQDYRNRQYVIDNWHEHDLRQPPRGYQWVGVNGNYLLVAAATGIIAQVVMSH</sequence>
<dbReference type="InterPro" id="IPR024572">
    <property type="entry name" value="RcnB"/>
</dbReference>
<protein>
    <submittedName>
        <fullName evidence="3">Putative transmembrane protein</fullName>
    </submittedName>
</protein>
<dbReference type="PATRIC" id="fig|242163.4.peg.4466"/>
<dbReference type="OrthoDB" id="6687316at2"/>
<gene>
    <name evidence="3" type="ORF">BVER_02929c</name>
</gene>
<feature type="region of interest" description="Disordered" evidence="1">
    <location>
        <begin position="26"/>
        <end position="86"/>
    </location>
</feature>
<feature type="compositionally biased region" description="Basic and acidic residues" evidence="1">
    <location>
        <begin position="62"/>
        <end position="86"/>
    </location>
</feature>
<organism evidence="3 4">
    <name type="scientific">Candidatus Burkholderia verschuerenii</name>
    <dbReference type="NCBI Taxonomy" id="242163"/>
    <lineage>
        <taxon>Bacteria</taxon>
        <taxon>Pseudomonadati</taxon>
        <taxon>Pseudomonadota</taxon>
        <taxon>Betaproteobacteria</taxon>
        <taxon>Burkholderiales</taxon>
        <taxon>Burkholderiaceae</taxon>
        <taxon>Burkholderia</taxon>
    </lineage>
</organism>
<accession>A0A0L0MFN6</accession>
<proteinExistence type="predicted"/>
<dbReference type="Pfam" id="PF11776">
    <property type="entry name" value="RcnB"/>
    <property type="match status" value="1"/>
</dbReference>
<dbReference type="AlphaFoldDB" id="A0A0L0MFN6"/>
<keyword evidence="3" id="KW-0812">Transmembrane</keyword>
<evidence type="ECO:0000313" key="4">
    <source>
        <dbReference type="Proteomes" id="UP000036959"/>
    </source>
</evidence>
<keyword evidence="2" id="KW-0732">Signal</keyword>